<gene>
    <name evidence="1" type="ORF">JETT_1884</name>
</gene>
<protein>
    <submittedName>
        <fullName evidence="1">Uncharacterized protein</fullName>
    </submittedName>
</protein>
<evidence type="ECO:0000313" key="2">
    <source>
        <dbReference type="Proteomes" id="UP000319783"/>
    </source>
</evidence>
<accession>A0A533QAX8</accession>
<dbReference type="EMBL" id="SULG01000034">
    <property type="protein sequence ID" value="TLD41867.1"/>
    <property type="molecule type" value="Genomic_DNA"/>
</dbReference>
<evidence type="ECO:0000313" key="1">
    <source>
        <dbReference type="EMBL" id="TLD41867.1"/>
    </source>
</evidence>
<dbReference type="AlphaFoldDB" id="A0A533QAX8"/>
<dbReference type="Proteomes" id="UP000319783">
    <property type="component" value="Unassembled WGS sequence"/>
</dbReference>
<organism evidence="1 2">
    <name type="scientific">Candidatus Jettenia ecosi</name>
    <dbReference type="NCBI Taxonomy" id="2494326"/>
    <lineage>
        <taxon>Bacteria</taxon>
        <taxon>Pseudomonadati</taxon>
        <taxon>Planctomycetota</taxon>
        <taxon>Candidatus Brocadiia</taxon>
        <taxon>Candidatus Brocadiales</taxon>
        <taxon>Candidatus Brocadiaceae</taxon>
        <taxon>Candidatus Jettenia</taxon>
    </lineage>
</organism>
<name>A0A533QAX8_9BACT</name>
<comment type="caution">
    <text evidence="1">The sequence shown here is derived from an EMBL/GenBank/DDBJ whole genome shotgun (WGS) entry which is preliminary data.</text>
</comment>
<proteinExistence type="predicted"/>
<reference evidence="1 2" key="1">
    <citation type="submission" date="2019-04" db="EMBL/GenBank/DDBJ databases">
        <title>Genome of a novel bacterium Candidatus Jettenia ecosi reconstructed from metagenome of an anammox bioreactor.</title>
        <authorList>
            <person name="Mardanov A.V."/>
            <person name="Beletsky A.V."/>
            <person name="Ravin N.V."/>
            <person name="Botchkova E.A."/>
            <person name="Litti Y.V."/>
            <person name="Nozhevnikova A.N."/>
        </authorList>
    </citation>
    <scope>NUCLEOTIDE SEQUENCE [LARGE SCALE GENOMIC DNA]</scope>
    <source>
        <strain evidence="1">J2</strain>
    </source>
</reference>
<sequence length="58" mass="6504">MLTLFTVQIGIIISPTPPFIRSTEIPNLQLENTMKHTKHMKNEEVPINSLPIGDLGMC</sequence>